<reference evidence="4" key="1">
    <citation type="journal article" date="2005" name="Nature">
        <title>The map-based sequence of the rice genome.</title>
        <authorList>
            <consortium name="International rice genome sequencing project (IRGSP)"/>
            <person name="Matsumoto T."/>
            <person name="Wu J."/>
            <person name="Kanamori H."/>
            <person name="Katayose Y."/>
            <person name="Fujisawa M."/>
            <person name="Namiki N."/>
            <person name="Mizuno H."/>
            <person name="Yamamoto K."/>
            <person name="Antonio B.A."/>
            <person name="Baba T."/>
            <person name="Sakata K."/>
            <person name="Nagamura Y."/>
            <person name="Aoki H."/>
            <person name="Arikawa K."/>
            <person name="Arita K."/>
            <person name="Bito T."/>
            <person name="Chiden Y."/>
            <person name="Fujitsuka N."/>
            <person name="Fukunaka R."/>
            <person name="Hamada M."/>
            <person name="Harada C."/>
            <person name="Hayashi A."/>
            <person name="Hijishita S."/>
            <person name="Honda M."/>
            <person name="Hosokawa S."/>
            <person name="Ichikawa Y."/>
            <person name="Idonuma A."/>
            <person name="Iijima M."/>
            <person name="Ikeda M."/>
            <person name="Ikeno M."/>
            <person name="Ito K."/>
            <person name="Ito S."/>
            <person name="Ito T."/>
            <person name="Ito Y."/>
            <person name="Ito Y."/>
            <person name="Iwabuchi A."/>
            <person name="Kamiya K."/>
            <person name="Karasawa W."/>
            <person name="Kurita K."/>
            <person name="Katagiri S."/>
            <person name="Kikuta A."/>
            <person name="Kobayashi H."/>
            <person name="Kobayashi N."/>
            <person name="Machita K."/>
            <person name="Maehara T."/>
            <person name="Masukawa M."/>
            <person name="Mizubayashi T."/>
            <person name="Mukai Y."/>
            <person name="Nagasaki H."/>
            <person name="Nagata Y."/>
            <person name="Naito S."/>
            <person name="Nakashima M."/>
            <person name="Nakama Y."/>
            <person name="Nakamichi Y."/>
            <person name="Nakamura M."/>
            <person name="Meguro A."/>
            <person name="Negishi M."/>
            <person name="Ohta I."/>
            <person name="Ohta T."/>
            <person name="Okamoto M."/>
            <person name="Ono N."/>
            <person name="Saji S."/>
            <person name="Sakaguchi M."/>
            <person name="Sakai K."/>
            <person name="Shibata M."/>
            <person name="Shimokawa T."/>
            <person name="Song J."/>
            <person name="Takazaki Y."/>
            <person name="Terasawa K."/>
            <person name="Tsugane M."/>
            <person name="Tsuji K."/>
            <person name="Ueda S."/>
            <person name="Waki K."/>
            <person name="Yamagata H."/>
            <person name="Yamamoto M."/>
            <person name="Yamamoto S."/>
            <person name="Yamane H."/>
            <person name="Yoshiki S."/>
            <person name="Yoshihara R."/>
            <person name="Yukawa K."/>
            <person name="Zhong H."/>
            <person name="Yano M."/>
            <person name="Yuan Q."/>
            <person name="Ouyang S."/>
            <person name="Liu J."/>
            <person name="Jones K.M."/>
            <person name="Gansberger K."/>
            <person name="Moffat K."/>
            <person name="Hill J."/>
            <person name="Bera J."/>
            <person name="Fadrosh D."/>
            <person name="Jin S."/>
            <person name="Johri S."/>
            <person name="Kim M."/>
            <person name="Overton L."/>
            <person name="Reardon M."/>
            <person name="Tsitrin T."/>
            <person name="Vuong H."/>
            <person name="Weaver B."/>
            <person name="Ciecko A."/>
            <person name="Tallon L."/>
            <person name="Jackson J."/>
            <person name="Pai G."/>
            <person name="Aken S.V."/>
            <person name="Utterback T."/>
            <person name="Reidmuller S."/>
            <person name="Feldblyum T."/>
            <person name="Hsiao J."/>
            <person name="Zismann V."/>
            <person name="Iobst S."/>
            <person name="de Vazeille A.R."/>
            <person name="Buell C.R."/>
            <person name="Ying K."/>
            <person name="Li Y."/>
            <person name="Lu T."/>
            <person name="Huang Y."/>
            <person name="Zhao Q."/>
            <person name="Feng Q."/>
            <person name="Zhang L."/>
            <person name="Zhu J."/>
            <person name="Weng Q."/>
            <person name="Mu J."/>
            <person name="Lu Y."/>
            <person name="Fan D."/>
            <person name="Liu Y."/>
            <person name="Guan J."/>
            <person name="Zhang Y."/>
            <person name="Yu S."/>
            <person name="Liu X."/>
            <person name="Zhang Y."/>
            <person name="Hong G."/>
            <person name="Han B."/>
            <person name="Choisne N."/>
            <person name="Demange N."/>
            <person name="Orjeda G."/>
            <person name="Samain S."/>
            <person name="Cattolico L."/>
            <person name="Pelletier E."/>
            <person name="Couloux A."/>
            <person name="Segurens B."/>
            <person name="Wincker P."/>
            <person name="D'Hont A."/>
            <person name="Scarpelli C."/>
            <person name="Weissenbach J."/>
            <person name="Salanoubat M."/>
            <person name="Quetier F."/>
            <person name="Yu Y."/>
            <person name="Kim H.R."/>
            <person name="Rambo T."/>
            <person name="Currie J."/>
            <person name="Collura K."/>
            <person name="Luo M."/>
            <person name="Yang T."/>
            <person name="Ammiraju J.S.S."/>
            <person name="Engler F."/>
            <person name="Soderlund C."/>
            <person name="Wing R.A."/>
            <person name="Palmer L.E."/>
            <person name="de la Bastide M."/>
            <person name="Spiegel L."/>
            <person name="Nascimento L."/>
            <person name="Zutavern T."/>
            <person name="O'Shaughnessy A."/>
            <person name="Dike S."/>
            <person name="Dedhia N."/>
            <person name="Preston R."/>
            <person name="Balija V."/>
            <person name="McCombie W.R."/>
            <person name="Chow T."/>
            <person name="Chen H."/>
            <person name="Chung M."/>
            <person name="Chen C."/>
            <person name="Shaw J."/>
            <person name="Wu H."/>
            <person name="Hsiao K."/>
            <person name="Chao Y."/>
            <person name="Chu M."/>
            <person name="Cheng C."/>
            <person name="Hour A."/>
            <person name="Lee P."/>
            <person name="Lin S."/>
            <person name="Lin Y."/>
            <person name="Liou J."/>
            <person name="Liu S."/>
            <person name="Hsing Y."/>
            <person name="Raghuvanshi S."/>
            <person name="Mohanty A."/>
            <person name="Bharti A.K."/>
            <person name="Gaur A."/>
            <person name="Gupta V."/>
            <person name="Kumar D."/>
            <person name="Ravi V."/>
            <person name="Vij S."/>
            <person name="Kapur A."/>
            <person name="Khurana P."/>
            <person name="Khurana P."/>
            <person name="Khurana J.P."/>
            <person name="Tyagi A.K."/>
            <person name="Gaikwad K."/>
            <person name="Singh A."/>
            <person name="Dalal V."/>
            <person name="Srivastava S."/>
            <person name="Dixit A."/>
            <person name="Pal A.K."/>
            <person name="Ghazi I.A."/>
            <person name="Yadav M."/>
            <person name="Pandit A."/>
            <person name="Bhargava A."/>
            <person name="Sureshbabu K."/>
            <person name="Batra K."/>
            <person name="Sharma T.R."/>
            <person name="Mohapatra T."/>
            <person name="Singh N.K."/>
            <person name="Messing J."/>
            <person name="Nelson A.B."/>
            <person name="Fuks G."/>
            <person name="Kavchok S."/>
            <person name="Keizer G."/>
            <person name="Linton E."/>
            <person name="Llaca V."/>
            <person name="Song R."/>
            <person name="Tanyolac B."/>
            <person name="Young S."/>
            <person name="Ho-Il K."/>
            <person name="Hahn J.H."/>
            <person name="Sangsakoo G."/>
            <person name="Vanavichit A."/>
            <person name="de Mattos Luiz.A.T."/>
            <person name="Zimmer P.D."/>
            <person name="Malone G."/>
            <person name="Dellagostin O."/>
            <person name="de Oliveira A.C."/>
            <person name="Bevan M."/>
            <person name="Bancroft I."/>
            <person name="Minx P."/>
            <person name="Cordum H."/>
            <person name="Wilson R."/>
            <person name="Cheng Z."/>
            <person name="Jin W."/>
            <person name="Jiang J."/>
            <person name="Leong S.A."/>
            <person name="Iwama H."/>
            <person name="Gojobori T."/>
            <person name="Itoh T."/>
            <person name="Niimura Y."/>
            <person name="Fujii Y."/>
            <person name="Habara T."/>
            <person name="Sakai H."/>
            <person name="Sato Y."/>
            <person name="Wilson G."/>
            <person name="Kumar K."/>
            <person name="McCouch S."/>
            <person name="Juretic N."/>
            <person name="Hoen D."/>
            <person name="Wright S."/>
            <person name="Bruskiewich R."/>
            <person name="Bureau T."/>
            <person name="Miyao A."/>
            <person name="Hirochika H."/>
            <person name="Nishikawa T."/>
            <person name="Kadowaki K."/>
            <person name="Sugiura M."/>
            <person name="Burr B."/>
            <person name="Sasaki T."/>
        </authorList>
    </citation>
    <scope>NUCLEOTIDE SEQUENCE [LARGE SCALE GENOMIC DNA]</scope>
    <source>
        <strain evidence="4">cv. Nipponbare</strain>
    </source>
</reference>
<dbReference type="EMBL" id="AP014964">
    <property type="protein sequence ID" value="BAT05626.1"/>
    <property type="molecule type" value="Genomic_DNA"/>
</dbReference>
<feature type="region of interest" description="Disordered" evidence="1">
    <location>
        <begin position="37"/>
        <end position="57"/>
    </location>
</feature>
<dbReference type="PaxDb" id="39947-A0A0N7KPX4"/>
<sequence>MGYGLARLLLVALAALSLLAMGGLDDHHAGLSLAALPRDGMSEPAGPAGEGLSASMQVNSEGVRLPCQPRWQRRSYRLRFPVPPPR</sequence>
<evidence type="ECO:0000256" key="2">
    <source>
        <dbReference type="SAM" id="SignalP"/>
    </source>
</evidence>
<dbReference type="AlphaFoldDB" id="A0A0N7KPX4"/>
<reference evidence="3 4" key="3">
    <citation type="journal article" date="2013" name="Rice">
        <title>Improvement of the Oryza sativa Nipponbare reference genome using next generation sequence and optical map data.</title>
        <authorList>
            <person name="Kawahara Y."/>
            <person name="de la Bastide M."/>
            <person name="Hamilton J.P."/>
            <person name="Kanamori H."/>
            <person name="McCombie W.R."/>
            <person name="Ouyang S."/>
            <person name="Schwartz D.C."/>
            <person name="Tanaka T."/>
            <person name="Wu J."/>
            <person name="Zhou S."/>
            <person name="Childs K.L."/>
            <person name="Davidson R.M."/>
            <person name="Lin H."/>
            <person name="Quesada-Ocampo L."/>
            <person name="Vaillancourt B."/>
            <person name="Sakai H."/>
            <person name="Lee S.S."/>
            <person name="Kim J."/>
            <person name="Numa H."/>
            <person name="Itoh T."/>
            <person name="Buell C.R."/>
            <person name="Matsumoto T."/>
        </authorList>
    </citation>
    <scope>NUCLEOTIDE SEQUENCE [LARGE SCALE GENOMIC DNA]</scope>
    <source>
        <strain evidence="4">cv. Nipponbare</strain>
    </source>
</reference>
<dbReference type="Proteomes" id="UP000059680">
    <property type="component" value="Chromosome 8"/>
</dbReference>
<name>A0A0N7KPX4_ORYSJ</name>
<keyword evidence="2" id="KW-0732">Signal</keyword>
<evidence type="ECO:0000313" key="3">
    <source>
        <dbReference type="EMBL" id="BAT05626.1"/>
    </source>
</evidence>
<accession>A0A0N7KPX4</accession>
<proteinExistence type="predicted"/>
<protein>
    <submittedName>
        <fullName evidence="3">Os08g0440650 protein</fullName>
    </submittedName>
</protein>
<dbReference type="InParanoid" id="A0A0N7KPX4"/>
<evidence type="ECO:0000256" key="1">
    <source>
        <dbReference type="SAM" id="MobiDB-lite"/>
    </source>
</evidence>
<keyword evidence="4" id="KW-1185">Reference proteome</keyword>
<feature type="chain" id="PRO_5006014852" evidence="2">
    <location>
        <begin position="23"/>
        <end position="86"/>
    </location>
</feature>
<evidence type="ECO:0000313" key="4">
    <source>
        <dbReference type="Proteomes" id="UP000059680"/>
    </source>
</evidence>
<reference evidence="3 4" key="2">
    <citation type="journal article" date="2013" name="Plant Cell Physiol.">
        <title>Rice Annotation Project Database (RAP-DB): an integrative and interactive database for rice genomics.</title>
        <authorList>
            <person name="Sakai H."/>
            <person name="Lee S.S."/>
            <person name="Tanaka T."/>
            <person name="Numa H."/>
            <person name="Kim J."/>
            <person name="Kawahara Y."/>
            <person name="Wakimoto H."/>
            <person name="Yang C.C."/>
            <person name="Iwamoto M."/>
            <person name="Abe T."/>
            <person name="Yamada Y."/>
            <person name="Muto A."/>
            <person name="Inokuchi H."/>
            <person name="Ikemura T."/>
            <person name="Matsumoto T."/>
            <person name="Sasaki T."/>
            <person name="Itoh T."/>
        </authorList>
    </citation>
    <scope>NUCLEOTIDE SEQUENCE [LARGE SCALE GENOMIC DNA]</scope>
    <source>
        <strain evidence="4">cv. Nipponbare</strain>
    </source>
</reference>
<gene>
    <name evidence="3" type="ordered locus">Os08g0440650</name>
    <name evidence="3" type="ORF">OSNPB_080440650</name>
</gene>
<feature type="signal peptide" evidence="2">
    <location>
        <begin position="1"/>
        <end position="22"/>
    </location>
</feature>
<organism evidence="3 4">
    <name type="scientific">Oryza sativa subsp. japonica</name>
    <name type="common">Rice</name>
    <dbReference type="NCBI Taxonomy" id="39947"/>
    <lineage>
        <taxon>Eukaryota</taxon>
        <taxon>Viridiplantae</taxon>
        <taxon>Streptophyta</taxon>
        <taxon>Embryophyta</taxon>
        <taxon>Tracheophyta</taxon>
        <taxon>Spermatophyta</taxon>
        <taxon>Magnoliopsida</taxon>
        <taxon>Liliopsida</taxon>
        <taxon>Poales</taxon>
        <taxon>Poaceae</taxon>
        <taxon>BOP clade</taxon>
        <taxon>Oryzoideae</taxon>
        <taxon>Oryzeae</taxon>
        <taxon>Oryzinae</taxon>
        <taxon>Oryza</taxon>
        <taxon>Oryza sativa</taxon>
    </lineage>
</organism>